<dbReference type="EMBL" id="QKKF02034426">
    <property type="protein sequence ID" value="RZF33238.1"/>
    <property type="molecule type" value="Genomic_DNA"/>
</dbReference>
<dbReference type="GO" id="GO:0005730">
    <property type="term" value="C:nucleolus"/>
    <property type="evidence" value="ECO:0007669"/>
    <property type="project" value="TreeGrafter"/>
</dbReference>
<reference evidence="9 10" key="1">
    <citation type="journal article" date="2017" name="Gigascience">
        <title>Genome sequence of the small brown planthopper, Laodelphax striatellus.</title>
        <authorList>
            <person name="Zhu J."/>
            <person name="Jiang F."/>
            <person name="Wang X."/>
            <person name="Yang P."/>
            <person name="Bao Y."/>
            <person name="Zhao W."/>
            <person name="Wang W."/>
            <person name="Lu H."/>
            <person name="Wang Q."/>
            <person name="Cui N."/>
            <person name="Li J."/>
            <person name="Chen X."/>
            <person name="Luo L."/>
            <person name="Yu J."/>
            <person name="Kang L."/>
            <person name="Cui F."/>
        </authorList>
    </citation>
    <scope>NUCLEOTIDE SEQUENCE [LARGE SCALE GENOMIC DNA]</scope>
    <source>
        <strain evidence="9">Lst14</strain>
    </source>
</reference>
<organism evidence="9 10">
    <name type="scientific">Laodelphax striatellus</name>
    <name type="common">Small brown planthopper</name>
    <name type="synonym">Delphax striatella</name>
    <dbReference type="NCBI Taxonomy" id="195883"/>
    <lineage>
        <taxon>Eukaryota</taxon>
        <taxon>Metazoa</taxon>
        <taxon>Ecdysozoa</taxon>
        <taxon>Arthropoda</taxon>
        <taxon>Hexapoda</taxon>
        <taxon>Insecta</taxon>
        <taxon>Pterygota</taxon>
        <taxon>Neoptera</taxon>
        <taxon>Paraneoptera</taxon>
        <taxon>Hemiptera</taxon>
        <taxon>Auchenorrhyncha</taxon>
        <taxon>Fulgoroidea</taxon>
        <taxon>Delphacidae</taxon>
        <taxon>Criomorphinae</taxon>
        <taxon>Laodelphax</taxon>
    </lineage>
</organism>
<evidence type="ECO:0000256" key="2">
    <source>
        <dbReference type="ARBA" id="ARBA00022801"/>
    </source>
</evidence>
<dbReference type="GO" id="GO:0045944">
    <property type="term" value="P:positive regulation of transcription by RNA polymerase II"/>
    <property type="evidence" value="ECO:0007669"/>
    <property type="project" value="TreeGrafter"/>
</dbReference>
<evidence type="ECO:0000259" key="7">
    <source>
        <dbReference type="PROSITE" id="PS51192"/>
    </source>
</evidence>
<feature type="domain" description="Helicase C-terminal" evidence="8">
    <location>
        <begin position="752"/>
        <end position="922"/>
    </location>
</feature>
<dbReference type="PROSITE" id="PS50137">
    <property type="entry name" value="DS_RBD"/>
    <property type="match status" value="2"/>
</dbReference>
<keyword evidence="3" id="KW-0067">ATP-binding</keyword>
<dbReference type="GO" id="GO:1990904">
    <property type="term" value="C:ribonucleoprotein complex"/>
    <property type="evidence" value="ECO:0007669"/>
    <property type="project" value="TreeGrafter"/>
</dbReference>
<dbReference type="Pfam" id="PF00035">
    <property type="entry name" value="dsrm"/>
    <property type="match status" value="2"/>
</dbReference>
<dbReference type="STRING" id="195883.A0A482WIF7"/>
<dbReference type="CDD" id="cd18791">
    <property type="entry name" value="SF2_C_RHA"/>
    <property type="match status" value="1"/>
</dbReference>
<feature type="domain" description="DRBM" evidence="6">
    <location>
        <begin position="104"/>
        <end position="176"/>
    </location>
</feature>
<accession>A0A482WIF7</accession>
<evidence type="ECO:0000313" key="10">
    <source>
        <dbReference type="Proteomes" id="UP000291343"/>
    </source>
</evidence>
<dbReference type="Gene3D" id="3.30.160.20">
    <property type="match status" value="3"/>
</dbReference>
<dbReference type="Proteomes" id="UP000291343">
    <property type="component" value="Unassembled WGS sequence"/>
</dbReference>
<dbReference type="GO" id="GO:0050684">
    <property type="term" value="P:regulation of mRNA processing"/>
    <property type="evidence" value="ECO:0007669"/>
    <property type="project" value="TreeGrafter"/>
</dbReference>
<dbReference type="InterPro" id="IPR014720">
    <property type="entry name" value="dsRBD_dom"/>
</dbReference>
<protein>
    <recommendedName>
        <fullName evidence="1">RNA helicase</fullName>
        <ecNumber evidence="1">3.6.4.13</ecNumber>
    </recommendedName>
</protein>
<proteinExistence type="predicted"/>
<dbReference type="PROSITE" id="PS51192">
    <property type="entry name" value="HELICASE_ATP_BIND_1"/>
    <property type="match status" value="1"/>
</dbReference>
<evidence type="ECO:0000259" key="6">
    <source>
        <dbReference type="PROSITE" id="PS50137"/>
    </source>
</evidence>
<evidence type="ECO:0000256" key="3">
    <source>
        <dbReference type="ARBA" id="ARBA00022806"/>
    </source>
</evidence>
<dbReference type="InParanoid" id="A0A482WIF7"/>
<feature type="domain" description="DRBM" evidence="6">
    <location>
        <begin position="2"/>
        <end position="67"/>
    </location>
</feature>
<dbReference type="PANTHER" id="PTHR18934:SF119">
    <property type="entry name" value="ATP-DEPENDENT RNA HELICASE A"/>
    <property type="match status" value="1"/>
</dbReference>
<dbReference type="GO" id="GO:0003723">
    <property type="term" value="F:RNA binding"/>
    <property type="evidence" value="ECO:0007669"/>
    <property type="project" value="UniProtKB-UniRule"/>
</dbReference>
<dbReference type="SMART" id="SM00358">
    <property type="entry name" value="DSRM"/>
    <property type="match status" value="2"/>
</dbReference>
<dbReference type="Gene3D" id="1.20.120.1080">
    <property type="match status" value="1"/>
</dbReference>
<dbReference type="EC" id="3.6.4.13" evidence="1"/>
<evidence type="ECO:0000259" key="8">
    <source>
        <dbReference type="PROSITE" id="PS51194"/>
    </source>
</evidence>
<evidence type="ECO:0000313" key="9">
    <source>
        <dbReference type="EMBL" id="RZF33238.1"/>
    </source>
</evidence>
<evidence type="ECO:0000256" key="4">
    <source>
        <dbReference type="PROSITE-ProRule" id="PRU00266"/>
    </source>
</evidence>
<dbReference type="SMART" id="SM00847">
    <property type="entry name" value="HA2"/>
    <property type="match status" value="1"/>
</dbReference>
<dbReference type="InterPro" id="IPR014001">
    <property type="entry name" value="Helicase_ATP-bd"/>
</dbReference>
<dbReference type="SUPFAM" id="SSF54768">
    <property type="entry name" value="dsRNA-binding domain-like"/>
    <property type="match status" value="3"/>
</dbReference>
<dbReference type="PROSITE" id="PS51194">
    <property type="entry name" value="HELICASE_CTER"/>
    <property type="match status" value="1"/>
</dbReference>
<keyword evidence="10" id="KW-1185">Reference proteome</keyword>
<comment type="caution">
    <text evidence="9">The sequence shown here is derived from an EMBL/GenBank/DDBJ whole genome shotgun (WGS) entry which is preliminary data.</text>
</comment>
<feature type="domain" description="Helicase ATP-binding" evidence="7">
    <location>
        <begin position="507"/>
        <end position="673"/>
    </location>
</feature>
<dbReference type="SMR" id="A0A482WIF7"/>
<dbReference type="GO" id="GO:0016887">
    <property type="term" value="F:ATP hydrolysis activity"/>
    <property type="evidence" value="ECO:0007669"/>
    <property type="project" value="TreeGrafter"/>
</dbReference>
<dbReference type="SUPFAM" id="SSF52540">
    <property type="entry name" value="P-loop containing nucleoside triphosphate hydrolases"/>
    <property type="match status" value="1"/>
</dbReference>
<keyword evidence="2" id="KW-0378">Hydrolase</keyword>
<gene>
    <name evidence="9" type="ORF">LSTR_LSTR012999</name>
</gene>
<name>A0A482WIF7_LAOST</name>
<dbReference type="InterPro" id="IPR001650">
    <property type="entry name" value="Helicase_C-like"/>
</dbReference>
<evidence type="ECO:0000256" key="1">
    <source>
        <dbReference type="ARBA" id="ARBA00012552"/>
    </source>
</evidence>
<keyword evidence="4" id="KW-0694">RNA-binding</keyword>
<dbReference type="OrthoDB" id="5600252at2759"/>
<feature type="region of interest" description="Disordered" evidence="5">
    <location>
        <begin position="72"/>
        <end position="92"/>
    </location>
</feature>
<dbReference type="InterPro" id="IPR027417">
    <property type="entry name" value="P-loop_NTPase"/>
</dbReference>
<keyword evidence="3" id="KW-0547">Nucleotide-binding</keyword>
<dbReference type="SMART" id="SM00487">
    <property type="entry name" value="DEXDc"/>
    <property type="match status" value="1"/>
</dbReference>
<dbReference type="Pfam" id="PF00271">
    <property type="entry name" value="Helicase_C"/>
    <property type="match status" value="1"/>
</dbReference>
<dbReference type="GO" id="GO:0003724">
    <property type="term" value="F:RNA helicase activity"/>
    <property type="evidence" value="ECO:0007669"/>
    <property type="project" value="UniProtKB-EC"/>
</dbReference>
<sequence>MDAKSKLHSWCLSRGLNLNYQSYKTDTSTFKSEVIVDSFDFSGVGEAPTKKWAEKNASQNFFDRLIATNNDQDDESGTDASGAPVIGSKHQGSSKSYANVAIFDAKSFLCRWCKINSATDAYDYSYEGDPHSRIFYCSIEIKSSSGGIVYRGKASAPTKKTANHLAAKKAVRYLLANKLIEPHEIKHIDLSLPEDGTGTHSVHRSTPGTSYNVHSVTNVQKFVNTSPVTDLSLIKNENGIQTDDHSTLRVPYNVHSISEVQESVNNPTLTMEPLSTSSGNWTIDAAQGRLQQFLQENNINADFNYTTDCYNLEGYHVAHLRIHVIWVGRLFRAVGHACTKEEASKKCAFSLVKQLYRANLIEAYNDGGPKKDESIPVSEKEIDAHVPDEAVQNIKDLCAEFGEEVPRFIGNRDRNGPFLLSPVSSSSEDFTSIDDIVQPKYGVARMNWNPWTSSQILKNEYNYDVSLRDISRNMKIAYKERSSSVTFEVIQRERQSLPIFQFKEEILNSIDDNPVIIVKGATGCGKSTQVCQYILDEAIENNMGSHCNIAVVEPYRMCATWLAECVARQRSEPLGQTVGYSVRFDSCFPHSHGAILFCTTGSFIRKFENGLSGISHIIVDEIQERTLETDYILIILRDMLRNNPTLKVILLSGNIDTDLFTSYFGGCPHVSVLAQIHPVQDYFLEDCIELINFKVRDSHYKSNFELDSDDEVFCSVNKSVKDLKISKSPLNVSHKLKTVETVVEKQQLCFEFIEAIISWLREQRVEGSILVFLPGWSDIRDALQYLRKSKLNDSFCFLTVHPKKSNEELMEVFLPVSDRMTKVILSTSIAESALAIDNVVCVIDSCKTSVLRSQINSASKLVTEWTSKVNLDQRLAIAGRKKPGYCFRLCSKSRYEILPERMEPEILRMPLYNVALSIKHLKRGSIKEQLNNAIQPPKQESIEEAERFLIELNCMDVYKELTPLGNILARLPLDLRLGRMVLMSTLFNCTDQILKLAAFISTQQEFFIENPTGDMRWVANERFSDHIAVLYNWSVEEKSSIRSDSSQVSSYYRIEILNIEKQLYSILEQIGFDLTEIYSSGNKNFEIVSALSCQAFYPDVCIRGNKRNIYFSDGKFGLISRKTLMNVKDRNFNPRSPIFVYGERDETQINVCRNLTMVMPVHLLCFTNCKVTTEGEMVKIDDWLTLRMDPNVAVILMSVRSIIDKALLEIIEDPTRLNKLKFFKLKKVVSRLCMIGSVDECTSVPSSSDPQKNFFRRPAPGGRGRFFDVPKNHNNGCSRQDDHQKGVPSGFVRQIHQKGVPSGFVSQMGRGRGRLWAPRGSGNCNGRGRGKFCLAQILPG</sequence>
<dbReference type="FunFam" id="3.30.160.20:FF:000028">
    <property type="entry name" value="ATP-dependent RNA helicase A"/>
    <property type="match status" value="1"/>
</dbReference>
<dbReference type="InterPro" id="IPR007502">
    <property type="entry name" value="Helicase-assoc_dom"/>
</dbReference>
<dbReference type="Gene3D" id="3.40.50.300">
    <property type="entry name" value="P-loop containing nucleotide triphosphate hydrolases"/>
    <property type="match status" value="2"/>
</dbReference>
<dbReference type="Pfam" id="PF21010">
    <property type="entry name" value="HA2_C"/>
    <property type="match status" value="1"/>
</dbReference>
<evidence type="ECO:0000256" key="5">
    <source>
        <dbReference type="SAM" id="MobiDB-lite"/>
    </source>
</evidence>
<dbReference type="PANTHER" id="PTHR18934">
    <property type="entry name" value="ATP-DEPENDENT RNA HELICASE"/>
    <property type="match status" value="1"/>
</dbReference>
<dbReference type="GO" id="GO:0043138">
    <property type="term" value="F:3'-5' DNA helicase activity"/>
    <property type="evidence" value="ECO:0007669"/>
    <property type="project" value="TreeGrafter"/>
</dbReference>
<keyword evidence="3" id="KW-0347">Helicase</keyword>